<dbReference type="PIRSF" id="PIRSF037949">
    <property type="entry name" value="Transl_init_eIF-3_RNA-bind"/>
    <property type="match status" value="1"/>
</dbReference>
<comment type="subunit">
    <text evidence="5">Component of the eukaryotic translation initiation factor 3 (eIF-3) complex.</text>
</comment>
<feature type="domain" description="RRM" evidence="8">
    <location>
        <begin position="217"/>
        <end position="295"/>
    </location>
</feature>
<evidence type="ECO:0000259" key="8">
    <source>
        <dbReference type="PROSITE" id="PS50102"/>
    </source>
</evidence>
<dbReference type="InterPro" id="IPR034240">
    <property type="entry name" value="eIF3G_RRM"/>
</dbReference>
<dbReference type="PANTHER" id="PTHR10352">
    <property type="entry name" value="EUKARYOTIC TRANSLATION INITIATION FACTOR 3 SUBUNIT G"/>
    <property type="match status" value="1"/>
</dbReference>
<accession>A0A3L8DV23</accession>
<dbReference type="OrthoDB" id="639027at2759"/>
<dbReference type="InterPro" id="IPR035979">
    <property type="entry name" value="RBD_domain_sf"/>
</dbReference>
<dbReference type="Gene3D" id="3.30.70.330">
    <property type="match status" value="1"/>
</dbReference>
<comment type="similarity">
    <text evidence="5">Belongs to the eIF-3 subunit G family.</text>
</comment>
<dbReference type="GO" id="GO:0016282">
    <property type="term" value="C:eukaryotic 43S preinitiation complex"/>
    <property type="evidence" value="ECO:0007669"/>
    <property type="project" value="UniProtKB-UniRule"/>
</dbReference>
<keyword evidence="2 5" id="KW-0396">Initiation factor</keyword>
<dbReference type="CDD" id="cd12933">
    <property type="entry name" value="eIF3G"/>
    <property type="match status" value="1"/>
</dbReference>
<dbReference type="EMBL" id="QOIP01000004">
    <property type="protein sequence ID" value="RLU24172.1"/>
    <property type="molecule type" value="Genomic_DNA"/>
</dbReference>
<dbReference type="CDD" id="cd12408">
    <property type="entry name" value="RRM_eIF3G_like"/>
    <property type="match status" value="1"/>
</dbReference>
<evidence type="ECO:0000256" key="7">
    <source>
        <dbReference type="SAM" id="MobiDB-lite"/>
    </source>
</evidence>
<comment type="caution">
    <text evidence="9">The sequence shown here is derived from an EMBL/GenBank/DDBJ whole genome shotgun (WGS) entry which is preliminary data.</text>
</comment>
<dbReference type="SMART" id="SM00360">
    <property type="entry name" value="RRM"/>
    <property type="match status" value="1"/>
</dbReference>
<dbReference type="HAMAP" id="MF_03006">
    <property type="entry name" value="eIF3g"/>
    <property type="match status" value="1"/>
</dbReference>
<evidence type="ECO:0000256" key="1">
    <source>
        <dbReference type="ARBA" id="ARBA00022490"/>
    </source>
</evidence>
<protein>
    <recommendedName>
        <fullName evidence="5">Eukaryotic translation initiation factor 3 subunit G</fullName>
        <shortName evidence="5">eIF3g</shortName>
    </recommendedName>
    <alternativeName>
        <fullName evidence="5">Eukaryotic translation initiation factor 3 RNA-binding subunit</fullName>
        <shortName evidence="5">eIF-3 RNA-binding subunit</shortName>
    </alternativeName>
    <alternativeName>
        <fullName evidence="5">Eukaryotic translation initiation factor 3 subunit 4</fullName>
    </alternativeName>
</protein>
<dbReference type="SUPFAM" id="SSF54928">
    <property type="entry name" value="RNA-binding domain, RBD"/>
    <property type="match status" value="1"/>
</dbReference>
<dbReference type="Proteomes" id="UP000279307">
    <property type="component" value="Chromosome 4"/>
</dbReference>
<dbReference type="Pfam" id="PF00076">
    <property type="entry name" value="RRM_1"/>
    <property type="match status" value="1"/>
</dbReference>
<dbReference type="InterPro" id="IPR017334">
    <property type="entry name" value="eIF3_g"/>
</dbReference>
<evidence type="ECO:0000256" key="2">
    <source>
        <dbReference type="ARBA" id="ARBA00022540"/>
    </source>
</evidence>
<reference evidence="9 10" key="1">
    <citation type="journal article" date="2018" name="Genome Res.">
        <title>The genomic architecture and molecular evolution of ant odorant receptors.</title>
        <authorList>
            <person name="McKenzie S.K."/>
            <person name="Kronauer D.J.C."/>
        </authorList>
    </citation>
    <scope>NUCLEOTIDE SEQUENCE [LARGE SCALE GENOMIC DNA]</scope>
    <source>
        <strain evidence="9">Clonal line C1</strain>
    </source>
</reference>
<feature type="compositionally biased region" description="Basic and acidic residues" evidence="7">
    <location>
        <begin position="200"/>
        <end position="211"/>
    </location>
</feature>
<evidence type="ECO:0000256" key="4">
    <source>
        <dbReference type="ARBA" id="ARBA00022917"/>
    </source>
</evidence>
<evidence type="ECO:0000256" key="6">
    <source>
        <dbReference type="PROSITE-ProRule" id="PRU00176"/>
    </source>
</evidence>
<dbReference type="PROSITE" id="PS50102">
    <property type="entry name" value="RRM"/>
    <property type="match status" value="1"/>
</dbReference>
<comment type="subcellular location">
    <subcellularLocation>
        <location evidence="5">Cytoplasm</location>
    </subcellularLocation>
</comment>
<dbReference type="GO" id="GO:0001732">
    <property type="term" value="P:formation of cytoplasmic translation initiation complex"/>
    <property type="evidence" value="ECO:0007669"/>
    <property type="project" value="UniProtKB-UniRule"/>
</dbReference>
<keyword evidence="3 6" id="KW-0694">RNA-binding</keyword>
<dbReference type="GO" id="GO:0033290">
    <property type="term" value="C:eukaryotic 48S preinitiation complex"/>
    <property type="evidence" value="ECO:0007669"/>
    <property type="project" value="UniProtKB-UniRule"/>
</dbReference>
<evidence type="ECO:0000313" key="9">
    <source>
        <dbReference type="EMBL" id="RLU24172.1"/>
    </source>
</evidence>
<comment type="function">
    <text evidence="5">RNA-binding component of the eukaryotic translation initiation factor 3 (eIF-3) complex, which is involved in protein synthesis of a specialized repertoire of mRNAs and, together with other initiation factors, stimulates binding of mRNA and methionyl-tRNAi to the 40S ribosome. The eIF-3 complex specifically targets and initiates translation of a subset of mRNAs involved in cell proliferation. This subunit can bind 18S rRNA.</text>
</comment>
<dbReference type="InterPro" id="IPR012677">
    <property type="entry name" value="Nucleotide-bd_a/b_plait_sf"/>
</dbReference>
<gene>
    <name evidence="9" type="ORF">DMN91_004382</name>
</gene>
<name>A0A3L8DV23_OOCBI</name>
<feature type="region of interest" description="Disordered" evidence="7">
    <location>
        <begin position="178"/>
        <end position="211"/>
    </location>
</feature>
<keyword evidence="4 5" id="KW-0648">Protein biosynthesis</keyword>
<dbReference type="AlphaFoldDB" id="A0A3L8DV23"/>
<proteinExistence type="inferred from homology"/>
<dbReference type="GO" id="GO:0005852">
    <property type="term" value="C:eukaryotic translation initiation factor 3 complex"/>
    <property type="evidence" value="ECO:0007669"/>
    <property type="project" value="UniProtKB-UniRule"/>
</dbReference>
<evidence type="ECO:0000313" key="10">
    <source>
        <dbReference type="Proteomes" id="UP000279307"/>
    </source>
</evidence>
<keyword evidence="1 5" id="KW-0963">Cytoplasm</keyword>
<evidence type="ECO:0000256" key="3">
    <source>
        <dbReference type="ARBA" id="ARBA00022884"/>
    </source>
</evidence>
<dbReference type="InterPro" id="IPR000504">
    <property type="entry name" value="RRM_dom"/>
</dbReference>
<dbReference type="GO" id="GO:0003743">
    <property type="term" value="F:translation initiation factor activity"/>
    <property type="evidence" value="ECO:0007669"/>
    <property type="project" value="UniProtKB-UniRule"/>
</dbReference>
<dbReference type="Pfam" id="PF12353">
    <property type="entry name" value="eIF3g"/>
    <property type="match status" value="1"/>
</dbReference>
<sequence length="300" mass="33168">MIDINDVTLIVADMPVAQSEVKSSWADEVEEEGGALPSPSEVYENGFKILTEFKYNQENKKVKVVRTYKVERRVVSKTIAARKNWAKFGDSADDRPGPNPATTVGGEDVFMQFISSKEEENKVEEDSLDKLKSMGDKGVVKCRNCNGDHWTSKCPYKDTVLAGGKVPDDKKPLVNTGVPGAMAELKPQSGKYVPPGMRDGGNKRGDSMQMQRRDDTTAIRISNLSQSTTDADLDELVKPFGSVVKQFLAKEKLSNLCKGFAYVHFKHKADAARAIATLDGYGYDHLILSVEWSKPQVQNN</sequence>
<organism evidence="9 10">
    <name type="scientific">Ooceraea biroi</name>
    <name type="common">Clonal raider ant</name>
    <name type="synonym">Cerapachys biroi</name>
    <dbReference type="NCBI Taxonomy" id="2015173"/>
    <lineage>
        <taxon>Eukaryota</taxon>
        <taxon>Metazoa</taxon>
        <taxon>Ecdysozoa</taxon>
        <taxon>Arthropoda</taxon>
        <taxon>Hexapoda</taxon>
        <taxon>Insecta</taxon>
        <taxon>Pterygota</taxon>
        <taxon>Neoptera</taxon>
        <taxon>Endopterygota</taxon>
        <taxon>Hymenoptera</taxon>
        <taxon>Apocrita</taxon>
        <taxon>Aculeata</taxon>
        <taxon>Formicoidea</taxon>
        <taxon>Formicidae</taxon>
        <taxon>Dorylinae</taxon>
        <taxon>Ooceraea</taxon>
    </lineage>
</organism>
<dbReference type="InterPro" id="IPR024675">
    <property type="entry name" value="eIF3g_N"/>
</dbReference>
<dbReference type="GO" id="GO:0003723">
    <property type="term" value="F:RNA binding"/>
    <property type="evidence" value="ECO:0007669"/>
    <property type="project" value="UniProtKB-UniRule"/>
</dbReference>
<evidence type="ECO:0000256" key="5">
    <source>
        <dbReference type="HAMAP-Rule" id="MF_03006"/>
    </source>
</evidence>